<reference evidence="6" key="1">
    <citation type="submission" date="2021-01" db="EMBL/GenBank/DDBJ databases">
        <title>Tabrizicola alba sp. nov. a motile alkaliphilic bacterium isolated from a soda lake.</title>
        <authorList>
            <person name="Szuroczki S."/>
            <person name="Abbaszade G."/>
            <person name="Schumann P."/>
            <person name="Toth E."/>
        </authorList>
    </citation>
    <scope>NUCLEOTIDE SEQUENCE</scope>
    <source>
        <strain evidence="6">DMG-N-6</strain>
    </source>
</reference>
<dbReference type="RefSeq" id="WP_202688060.1">
    <property type="nucleotide sequence ID" value="NZ_JAESVN010000003.1"/>
</dbReference>
<dbReference type="InterPro" id="IPR039424">
    <property type="entry name" value="SBP_5"/>
</dbReference>
<evidence type="ECO:0000256" key="3">
    <source>
        <dbReference type="ARBA" id="ARBA00022729"/>
    </source>
</evidence>
<dbReference type="InterPro" id="IPR000914">
    <property type="entry name" value="SBP_5_dom"/>
</dbReference>
<dbReference type="Gene3D" id="3.10.105.10">
    <property type="entry name" value="Dipeptide-binding Protein, Domain 3"/>
    <property type="match status" value="1"/>
</dbReference>
<name>A0A8K0VCA4_9RHOB</name>
<dbReference type="EMBL" id="JAESVN010000003">
    <property type="protein sequence ID" value="MBL4917240.1"/>
    <property type="molecule type" value="Genomic_DNA"/>
</dbReference>
<keyword evidence="3 4" id="KW-0732">Signal</keyword>
<dbReference type="PANTHER" id="PTHR30290:SF64">
    <property type="entry name" value="ABC TRANSPORTER PERIPLASMIC BINDING PROTEIN"/>
    <property type="match status" value="1"/>
</dbReference>
<evidence type="ECO:0000256" key="4">
    <source>
        <dbReference type="SAM" id="SignalP"/>
    </source>
</evidence>
<dbReference type="InterPro" id="IPR030678">
    <property type="entry name" value="Peptide/Ni-bd"/>
</dbReference>
<comment type="similarity">
    <text evidence="2">Belongs to the bacterial solute-binding protein 5 family.</text>
</comment>
<feature type="signal peptide" evidence="4">
    <location>
        <begin position="1"/>
        <end position="21"/>
    </location>
</feature>
<protein>
    <submittedName>
        <fullName evidence="6">ABC transporter substrate-binding protein</fullName>
    </submittedName>
</protein>
<comment type="caution">
    <text evidence="6">The sequence shown here is derived from an EMBL/GenBank/DDBJ whole genome shotgun (WGS) entry which is preliminary data.</text>
</comment>
<dbReference type="Gene3D" id="3.40.190.10">
    <property type="entry name" value="Periplasmic binding protein-like II"/>
    <property type="match status" value="1"/>
</dbReference>
<feature type="domain" description="Solute-binding protein family 5" evidence="5">
    <location>
        <begin position="104"/>
        <end position="513"/>
    </location>
</feature>
<evidence type="ECO:0000256" key="1">
    <source>
        <dbReference type="ARBA" id="ARBA00004418"/>
    </source>
</evidence>
<evidence type="ECO:0000313" key="7">
    <source>
        <dbReference type="Proteomes" id="UP000648908"/>
    </source>
</evidence>
<dbReference type="Proteomes" id="UP000648908">
    <property type="component" value="Unassembled WGS sequence"/>
</dbReference>
<dbReference type="Pfam" id="PF00496">
    <property type="entry name" value="SBP_bac_5"/>
    <property type="match status" value="1"/>
</dbReference>
<evidence type="ECO:0000259" key="5">
    <source>
        <dbReference type="Pfam" id="PF00496"/>
    </source>
</evidence>
<comment type="subcellular location">
    <subcellularLocation>
        <location evidence="1">Periplasm</location>
    </subcellularLocation>
</comment>
<organism evidence="6 7">
    <name type="scientific">Szabonella alba</name>
    <dbReference type="NCBI Taxonomy" id="2804194"/>
    <lineage>
        <taxon>Bacteria</taxon>
        <taxon>Pseudomonadati</taxon>
        <taxon>Pseudomonadota</taxon>
        <taxon>Alphaproteobacteria</taxon>
        <taxon>Rhodobacterales</taxon>
        <taxon>Paracoccaceae</taxon>
        <taxon>Szabonella</taxon>
    </lineage>
</organism>
<gene>
    <name evidence="6" type="ORF">JL811_08385</name>
</gene>
<dbReference type="GO" id="GO:0043190">
    <property type="term" value="C:ATP-binding cassette (ABC) transporter complex"/>
    <property type="evidence" value="ECO:0007669"/>
    <property type="project" value="InterPro"/>
</dbReference>
<evidence type="ECO:0000313" key="6">
    <source>
        <dbReference type="EMBL" id="MBL4917240.1"/>
    </source>
</evidence>
<keyword evidence="7" id="KW-1185">Reference proteome</keyword>
<accession>A0A8K0VCA4</accession>
<dbReference type="GO" id="GO:1904680">
    <property type="term" value="F:peptide transmembrane transporter activity"/>
    <property type="evidence" value="ECO:0007669"/>
    <property type="project" value="TreeGrafter"/>
</dbReference>
<dbReference type="PANTHER" id="PTHR30290">
    <property type="entry name" value="PERIPLASMIC BINDING COMPONENT OF ABC TRANSPORTER"/>
    <property type="match status" value="1"/>
</dbReference>
<dbReference type="AlphaFoldDB" id="A0A8K0VCA4"/>
<proteinExistence type="inferred from homology"/>
<dbReference type="PIRSF" id="PIRSF002741">
    <property type="entry name" value="MppA"/>
    <property type="match status" value="1"/>
</dbReference>
<sequence length="608" mass="66853">MRQVFFASRRMAVAVILWGCAAIPGLGEPAHGIAMYGDPALLPDFVALPYVNPDAPKGGRIVLGETGGFDSLNPFSIRGRPPWAQSPLTVETLLGRTADEPFTLYGLLAESVETDPARSFVEFTLRAEARFSDGSPVTVDDVLWSFTALGTEGSPPNPRYSGSWAKIAKSEITGPRSIRFTFNTPDRELPLILGLRPVLKQADWEGRDISASSMRAPIGSGPYVVGDFEAGRFVSFIRVPDWWGRDLPFNRGRHNLDEIRYDFYGDAGVIFEAFKGGAVTSFRETNAARWRDQYDFPAVQSGAVVQSEIPHRRPSGIEGLVMNTRRAPFDDWRVREALILAFNFELINTTLTGGLQPRIRSYFSNSELGMIEGTPAEGRVADLLAPFADDLLPGVIDGYALPVSDGTQANRRHMRAAIALLAEAGWEPGADGRMRNAEGEPFDFEILLTNGASETIAIASIYREALARLGIAARIATVDSAQMKQRSDHYDFDMTTILRQMSLSPGNEQILYWGAQGGKAPGSRNLMGMDVPAAEAMIAAMLAAQTQDEFTAATRALDRILTAGRYVIPFSYATVGRLAHVKELKFPERIPVYGDWPGFQPDVWWYEQ</sequence>
<dbReference type="GO" id="GO:0015833">
    <property type="term" value="P:peptide transport"/>
    <property type="evidence" value="ECO:0007669"/>
    <property type="project" value="TreeGrafter"/>
</dbReference>
<dbReference type="GO" id="GO:0042884">
    <property type="term" value="P:microcin transport"/>
    <property type="evidence" value="ECO:0007669"/>
    <property type="project" value="TreeGrafter"/>
</dbReference>
<evidence type="ECO:0000256" key="2">
    <source>
        <dbReference type="ARBA" id="ARBA00005695"/>
    </source>
</evidence>
<dbReference type="CDD" id="cd08497">
    <property type="entry name" value="MbnE-like"/>
    <property type="match status" value="1"/>
</dbReference>
<dbReference type="GO" id="GO:0030288">
    <property type="term" value="C:outer membrane-bounded periplasmic space"/>
    <property type="evidence" value="ECO:0007669"/>
    <property type="project" value="TreeGrafter"/>
</dbReference>
<dbReference type="SUPFAM" id="SSF53850">
    <property type="entry name" value="Periplasmic binding protein-like II"/>
    <property type="match status" value="1"/>
</dbReference>
<feature type="chain" id="PRO_5035464680" evidence="4">
    <location>
        <begin position="22"/>
        <end position="608"/>
    </location>
</feature>